<dbReference type="EMBL" id="CP001634">
    <property type="protein sequence ID" value="ACR79446.1"/>
    <property type="molecule type" value="Genomic_DNA"/>
</dbReference>
<evidence type="ECO:0000313" key="2">
    <source>
        <dbReference type="Proteomes" id="UP000002382"/>
    </source>
</evidence>
<accession>C5CFM8</accession>
<dbReference type="AlphaFoldDB" id="C5CFM8"/>
<dbReference type="HOGENOM" id="CLU_1935264_0_0_0"/>
<organism evidence="1 2">
    <name type="scientific">Kosmotoga olearia (strain ATCC BAA-1733 / DSM 21960 / TBF 19.5.1)</name>
    <dbReference type="NCBI Taxonomy" id="521045"/>
    <lineage>
        <taxon>Bacteria</taxon>
        <taxon>Thermotogati</taxon>
        <taxon>Thermotogota</taxon>
        <taxon>Thermotogae</taxon>
        <taxon>Kosmotogales</taxon>
        <taxon>Kosmotogaceae</taxon>
        <taxon>Kosmotoga</taxon>
    </lineage>
</organism>
<proteinExistence type="predicted"/>
<protein>
    <submittedName>
        <fullName evidence="1">Uncharacterized protein</fullName>
    </submittedName>
</protein>
<dbReference type="KEGG" id="kol:Kole_0732"/>
<reference evidence="1 2" key="2">
    <citation type="journal article" date="2011" name="J. Bacteriol.">
        <title>Genome Sequence of Kosmotoga olearia Strain TBF 19.5.1, a Thermophilic Bacterium with a Wide Growth Temperature Range, Isolated from the Troll B Oil Platform in the North Sea.</title>
        <authorList>
            <person name="Swithers K.S."/>
            <person name="Dipippo J.L."/>
            <person name="Bruce D.C."/>
            <person name="Detter C."/>
            <person name="Tapia R."/>
            <person name="Han S."/>
            <person name="Goodwin L.A."/>
            <person name="Han J."/>
            <person name="Woyke T."/>
            <person name="Pitluck S."/>
            <person name="Pennacchio L."/>
            <person name="Nolan M."/>
            <person name="Mikhailova N."/>
            <person name="Land M.L."/>
            <person name="Nesbo C.L."/>
            <person name="Gogarten J.P."/>
            <person name="Noll K.M."/>
        </authorList>
    </citation>
    <scope>NUCLEOTIDE SEQUENCE [LARGE SCALE GENOMIC DNA]</scope>
    <source>
        <strain evidence="2">ATCC BAA-1733 / DSM 21960 / TBF 19.5.1</strain>
    </source>
</reference>
<dbReference type="Proteomes" id="UP000002382">
    <property type="component" value="Chromosome"/>
</dbReference>
<keyword evidence="2" id="KW-1185">Reference proteome</keyword>
<sequence>MTLARLSADGATFVKAVRCYAAAVLSFAQAMRDFVTAMRNGVAAKYIKKRDWMLETGESCCAATKTLSVVGCRLCVKNFLKRAGLGFRKRDVQRTTNNGFSRISGLGFSVLGRYVQRTTYNGKSERREIP</sequence>
<dbReference type="STRING" id="521045.Kole_0732"/>
<gene>
    <name evidence="1" type="ordered locus">Kole_0732</name>
</gene>
<evidence type="ECO:0000313" key="1">
    <source>
        <dbReference type="EMBL" id="ACR79446.1"/>
    </source>
</evidence>
<name>C5CFM8_KOSOT</name>
<reference evidence="1 2" key="1">
    <citation type="submission" date="2009-06" db="EMBL/GenBank/DDBJ databases">
        <title>Complete sequence of Thermotogales bacterium TBF 19.5.1.</title>
        <authorList>
            <consortium name="US DOE Joint Genome Institute"/>
            <person name="Lucas S."/>
            <person name="Copeland A."/>
            <person name="Lapidus A."/>
            <person name="Glavina del Rio T."/>
            <person name="Tice H."/>
            <person name="Bruce D."/>
            <person name="Goodwin L."/>
            <person name="Pitluck S."/>
            <person name="Chertkov O."/>
            <person name="Brettin T."/>
            <person name="Detter J.C."/>
            <person name="Han C."/>
            <person name="Schmutz J."/>
            <person name="Larimer F."/>
            <person name="Land M."/>
            <person name="Hauser L."/>
            <person name="Kyrpides N."/>
            <person name="Ovchinnikova G."/>
            <person name="Noll K."/>
        </authorList>
    </citation>
    <scope>NUCLEOTIDE SEQUENCE [LARGE SCALE GENOMIC DNA]</scope>
    <source>
        <strain evidence="2">ATCC BAA-1733 / DSM 21960 / TBF 19.5.1</strain>
    </source>
</reference>